<keyword evidence="7 10" id="KW-0720">Serine protease</keyword>
<evidence type="ECO:0000256" key="9">
    <source>
        <dbReference type="ARBA" id="ARBA00023136"/>
    </source>
</evidence>
<dbReference type="GO" id="GO:0006508">
    <property type="term" value="P:proteolysis"/>
    <property type="evidence" value="ECO:0007669"/>
    <property type="project" value="UniProtKB-KW"/>
</dbReference>
<reference evidence="14" key="2">
    <citation type="submission" date="2014-06" db="EMBL/GenBank/DDBJ databases">
        <authorList>
            <person name="Genoscope - CEA"/>
        </authorList>
    </citation>
    <scope>NUCLEOTIDE SEQUENCE</scope>
</reference>
<keyword evidence="4 10" id="KW-0645">Protease</keyword>
<dbReference type="KEGG" id="bna:106404179"/>
<dbReference type="PANTHER" id="PTHR22936:SF98">
    <property type="entry name" value="GENOME ASSEMBLY, CHROMOSOME: A06"/>
    <property type="match status" value="1"/>
</dbReference>
<dbReference type="STRING" id="3708.A0A078HTS5"/>
<dbReference type="PANTHER" id="PTHR22936">
    <property type="entry name" value="RHOMBOID-RELATED"/>
    <property type="match status" value="1"/>
</dbReference>
<dbReference type="InterPro" id="IPR002610">
    <property type="entry name" value="Peptidase_S54_rhomboid-like"/>
</dbReference>
<keyword evidence="15" id="KW-1185">Reference proteome</keyword>
<dbReference type="Pfam" id="PF01694">
    <property type="entry name" value="Rhomboid"/>
    <property type="match status" value="1"/>
</dbReference>
<dbReference type="Gramene" id="CDY40148">
    <property type="protein sequence ID" value="CDY40148"/>
    <property type="gene ID" value="GSBRNA2T00069080001"/>
</dbReference>
<evidence type="ECO:0000313" key="15">
    <source>
        <dbReference type="Proteomes" id="UP000028999"/>
    </source>
</evidence>
<evidence type="ECO:0000256" key="7">
    <source>
        <dbReference type="ARBA" id="ARBA00022825"/>
    </source>
</evidence>
<organism evidence="14 15">
    <name type="scientific">Brassica napus</name>
    <name type="common">Rape</name>
    <dbReference type="NCBI Taxonomy" id="3708"/>
    <lineage>
        <taxon>Eukaryota</taxon>
        <taxon>Viridiplantae</taxon>
        <taxon>Streptophyta</taxon>
        <taxon>Embryophyta</taxon>
        <taxon>Tracheophyta</taxon>
        <taxon>Spermatophyta</taxon>
        <taxon>Magnoliopsida</taxon>
        <taxon>eudicotyledons</taxon>
        <taxon>Gunneridae</taxon>
        <taxon>Pentapetalae</taxon>
        <taxon>rosids</taxon>
        <taxon>malvids</taxon>
        <taxon>Brassicales</taxon>
        <taxon>Brassicaceae</taxon>
        <taxon>Brassiceae</taxon>
        <taxon>Brassica</taxon>
    </lineage>
</organism>
<accession>A0A078HTS5</accession>
<reference evidence="14 15" key="1">
    <citation type="journal article" date="2014" name="Science">
        <title>Plant genetics. Early allopolyploid evolution in the post-Neolithic Brassica napus oilseed genome.</title>
        <authorList>
            <person name="Chalhoub B."/>
            <person name="Denoeud F."/>
            <person name="Liu S."/>
            <person name="Parkin I.A."/>
            <person name="Tang H."/>
            <person name="Wang X."/>
            <person name="Chiquet J."/>
            <person name="Belcram H."/>
            <person name="Tong C."/>
            <person name="Samans B."/>
            <person name="Correa M."/>
            <person name="Da Silva C."/>
            <person name="Just J."/>
            <person name="Falentin C."/>
            <person name="Koh C.S."/>
            <person name="Le Clainche I."/>
            <person name="Bernard M."/>
            <person name="Bento P."/>
            <person name="Noel B."/>
            <person name="Labadie K."/>
            <person name="Alberti A."/>
            <person name="Charles M."/>
            <person name="Arnaud D."/>
            <person name="Guo H."/>
            <person name="Daviaud C."/>
            <person name="Alamery S."/>
            <person name="Jabbari K."/>
            <person name="Zhao M."/>
            <person name="Edger P.P."/>
            <person name="Chelaifa H."/>
            <person name="Tack D."/>
            <person name="Lassalle G."/>
            <person name="Mestiri I."/>
            <person name="Schnel N."/>
            <person name="Le Paslier M.C."/>
            <person name="Fan G."/>
            <person name="Renault V."/>
            <person name="Bayer P.E."/>
            <person name="Golicz A.A."/>
            <person name="Manoli S."/>
            <person name="Lee T.H."/>
            <person name="Thi V.H."/>
            <person name="Chalabi S."/>
            <person name="Hu Q."/>
            <person name="Fan C."/>
            <person name="Tollenaere R."/>
            <person name="Lu Y."/>
            <person name="Battail C."/>
            <person name="Shen J."/>
            <person name="Sidebottom C.H."/>
            <person name="Wang X."/>
            <person name="Canaguier A."/>
            <person name="Chauveau A."/>
            <person name="Berard A."/>
            <person name="Deniot G."/>
            <person name="Guan M."/>
            <person name="Liu Z."/>
            <person name="Sun F."/>
            <person name="Lim Y.P."/>
            <person name="Lyons E."/>
            <person name="Town C.D."/>
            <person name="Bancroft I."/>
            <person name="Wang X."/>
            <person name="Meng J."/>
            <person name="Ma J."/>
            <person name="Pires J.C."/>
            <person name="King G.J."/>
            <person name="Brunel D."/>
            <person name="Delourme R."/>
            <person name="Renard M."/>
            <person name="Aury J.M."/>
            <person name="Adams K.L."/>
            <person name="Batley J."/>
            <person name="Snowdon R.J."/>
            <person name="Tost J."/>
            <person name="Edwards D."/>
            <person name="Zhou Y."/>
            <person name="Hua W."/>
            <person name="Sharpe A.G."/>
            <person name="Paterson A.H."/>
            <person name="Guan C."/>
            <person name="Wincker P."/>
        </authorList>
    </citation>
    <scope>NUCLEOTIDE SEQUENCE [LARGE SCALE GENOMIC DNA]</scope>
    <source>
        <strain evidence="15">cv. Darmor-bzh</strain>
    </source>
</reference>
<dbReference type="SMR" id="A0A078HTS5"/>
<evidence type="ECO:0000256" key="6">
    <source>
        <dbReference type="ARBA" id="ARBA00022801"/>
    </source>
</evidence>
<dbReference type="OMA" id="EHEFGFV"/>
<feature type="region of interest" description="Disordered" evidence="11">
    <location>
        <begin position="1"/>
        <end position="24"/>
    </location>
</feature>
<evidence type="ECO:0000256" key="3">
    <source>
        <dbReference type="ARBA" id="ARBA00009045"/>
    </source>
</evidence>
<dbReference type="Gene3D" id="1.20.1540.10">
    <property type="entry name" value="Rhomboid-like"/>
    <property type="match status" value="1"/>
</dbReference>
<dbReference type="GO" id="GO:0005794">
    <property type="term" value="C:Golgi apparatus"/>
    <property type="evidence" value="ECO:0007669"/>
    <property type="project" value="UniProtKB-ARBA"/>
</dbReference>
<dbReference type="SUPFAM" id="SSF144091">
    <property type="entry name" value="Rhomboid-like"/>
    <property type="match status" value="1"/>
</dbReference>
<dbReference type="FunFam" id="1.20.1540.10:FF:000019">
    <property type="entry name" value="RHOMBOID-like protein"/>
    <property type="match status" value="1"/>
</dbReference>
<evidence type="ECO:0000256" key="10">
    <source>
        <dbReference type="RuleBase" id="RU362115"/>
    </source>
</evidence>
<keyword evidence="5 10" id="KW-0812">Transmembrane</keyword>
<feature type="transmembrane region" description="Helical" evidence="10">
    <location>
        <begin position="207"/>
        <end position="225"/>
    </location>
</feature>
<keyword evidence="9 10" id="KW-0472">Membrane</keyword>
<dbReference type="InterPro" id="IPR022764">
    <property type="entry name" value="Peptidase_S54_rhomboid_dom"/>
</dbReference>
<dbReference type="Proteomes" id="UP001295469">
    <property type="component" value="Chromosome C06"/>
</dbReference>
<sequence length="315" mass="35047">MGKRPPIPPDIENGTPPLPPLPPPARPPFRPPIPVPWYAWLVPLIFAANFITFATTMYVNDCPSRSDNCLLFDVLGRLSFQPIKENMLLGPSIPTLRRLGALERRLVEEGEKWRLISCIWLHGGLLHLLANMISLLCIGMRLEQEFGFLRIGALYVISGLGGSIMSCLTDSRGERVSVGASGALFGLLGAMLSELITNWTIYENKCTSLMTLILIIALNLSVGFLPRVDNSAHCGGFLAGFFLGFVLLLRPQYGYVNPKYIPPGYDVKHRKSRHKCYQHVFRFTSLAILLAGFIVGCTKLLREHTVESVPFRDVN</sequence>
<dbReference type="GO" id="GO:0004252">
    <property type="term" value="F:serine-type endopeptidase activity"/>
    <property type="evidence" value="ECO:0007669"/>
    <property type="project" value="InterPro"/>
</dbReference>
<feature type="transmembrane region" description="Helical" evidence="10">
    <location>
        <begin position="119"/>
        <end position="142"/>
    </location>
</feature>
<dbReference type="OrthoDB" id="418595at2759"/>
<dbReference type="InterPro" id="IPR035952">
    <property type="entry name" value="Rhomboid-like_sf"/>
</dbReference>
<dbReference type="Proteomes" id="UP000028999">
    <property type="component" value="Unassembled WGS sequence"/>
</dbReference>
<evidence type="ECO:0000256" key="1">
    <source>
        <dbReference type="ARBA" id="ARBA00000156"/>
    </source>
</evidence>
<dbReference type="GO" id="GO:0016020">
    <property type="term" value="C:membrane"/>
    <property type="evidence" value="ECO:0007669"/>
    <property type="project" value="UniProtKB-SubCell"/>
</dbReference>
<evidence type="ECO:0000256" key="8">
    <source>
        <dbReference type="ARBA" id="ARBA00022989"/>
    </source>
</evidence>
<dbReference type="AlphaFoldDB" id="A0A078HTS5"/>
<evidence type="ECO:0000256" key="4">
    <source>
        <dbReference type="ARBA" id="ARBA00022670"/>
    </source>
</evidence>
<name>A0A078HTS5_BRANA</name>
<gene>
    <name evidence="14" type="primary">BnaC06g05410D</name>
    <name evidence="13" type="ORF">DARMORV10_C06P08000.1</name>
    <name evidence="14" type="ORF">GSBRNA2T00069080001</name>
</gene>
<comment type="catalytic activity">
    <reaction evidence="1 10">
        <text>Cleaves type-1 transmembrane domains using a catalytic dyad composed of serine and histidine that are contributed by different transmembrane domains.</text>
        <dbReference type="EC" id="3.4.21.105"/>
    </reaction>
</comment>
<keyword evidence="6 10" id="KW-0378">Hydrolase</keyword>
<dbReference type="EC" id="3.4.21.105" evidence="10"/>
<evidence type="ECO:0000313" key="14">
    <source>
        <dbReference type="EMBL" id="CDY40148.1"/>
    </source>
</evidence>
<protein>
    <recommendedName>
        <fullName evidence="10">RHOMBOID-like protein</fullName>
        <ecNumber evidence="10">3.4.21.105</ecNumber>
    </recommendedName>
</protein>
<feature type="transmembrane region" description="Helical" evidence="10">
    <location>
        <begin position="148"/>
        <end position="168"/>
    </location>
</feature>
<keyword evidence="8 10" id="KW-1133">Transmembrane helix</keyword>
<dbReference type="EMBL" id="HG994370">
    <property type="protein sequence ID" value="CAF2055615.1"/>
    <property type="molecule type" value="Genomic_DNA"/>
</dbReference>
<reference evidence="13" key="3">
    <citation type="submission" date="2021-01" db="EMBL/GenBank/DDBJ databases">
        <authorList>
            <consortium name="Genoscope - CEA"/>
            <person name="William W."/>
        </authorList>
    </citation>
    <scope>NUCLEOTIDE SEQUENCE</scope>
</reference>
<dbReference type="EMBL" id="LK032464">
    <property type="protein sequence ID" value="CDY40148.1"/>
    <property type="molecule type" value="Genomic_DNA"/>
</dbReference>
<feature type="transmembrane region" description="Helical" evidence="10">
    <location>
        <begin position="180"/>
        <end position="201"/>
    </location>
</feature>
<evidence type="ECO:0000313" key="13">
    <source>
        <dbReference type="EMBL" id="CAF2055615.1"/>
    </source>
</evidence>
<evidence type="ECO:0000256" key="5">
    <source>
        <dbReference type="ARBA" id="ARBA00022692"/>
    </source>
</evidence>
<feature type="domain" description="Peptidase S54 rhomboid" evidence="12">
    <location>
        <begin position="110"/>
        <end position="248"/>
    </location>
</feature>
<comment type="function">
    <text evidence="10">Serine protease involved in intramembrane proteolysis.</text>
</comment>
<proteinExistence type="inferred from homology"/>
<feature type="transmembrane region" description="Helical" evidence="10">
    <location>
        <begin position="280"/>
        <end position="301"/>
    </location>
</feature>
<comment type="similarity">
    <text evidence="3 10">Belongs to the peptidase S54 family.</text>
</comment>
<evidence type="ECO:0000256" key="2">
    <source>
        <dbReference type="ARBA" id="ARBA00004141"/>
    </source>
</evidence>
<evidence type="ECO:0000256" key="11">
    <source>
        <dbReference type="SAM" id="MobiDB-lite"/>
    </source>
</evidence>
<comment type="subcellular location">
    <subcellularLocation>
        <location evidence="2 10">Membrane</location>
        <topology evidence="2 10">Multi-pass membrane protein</topology>
    </subcellularLocation>
</comment>
<feature type="transmembrane region" description="Helical" evidence="10">
    <location>
        <begin position="37"/>
        <end position="59"/>
    </location>
</feature>
<evidence type="ECO:0000259" key="12">
    <source>
        <dbReference type="Pfam" id="PF01694"/>
    </source>
</evidence>
<dbReference type="PaxDb" id="3708-A0A078HTS5"/>
<feature type="transmembrane region" description="Helical" evidence="10">
    <location>
        <begin position="232"/>
        <end position="249"/>
    </location>
</feature>